<feature type="transmembrane region" description="Helical" evidence="8">
    <location>
        <begin position="84"/>
        <end position="101"/>
    </location>
</feature>
<accession>A0ABN9SUC5</accession>
<evidence type="ECO:0000259" key="9">
    <source>
        <dbReference type="Pfam" id="PF01699"/>
    </source>
</evidence>
<evidence type="ECO:0000256" key="2">
    <source>
        <dbReference type="ARBA" id="ARBA00022448"/>
    </source>
</evidence>
<dbReference type="PANTHER" id="PTHR31503:SF22">
    <property type="entry name" value="VACUOLAR CALCIUM ION TRANSPORTER"/>
    <property type="match status" value="1"/>
</dbReference>
<keyword evidence="4 8" id="KW-1133">Transmembrane helix</keyword>
<evidence type="ECO:0000256" key="6">
    <source>
        <dbReference type="ARBA" id="ARBA00023136"/>
    </source>
</evidence>
<gene>
    <name evidence="10" type="ORF">PCOR1329_LOCUS32720</name>
</gene>
<keyword evidence="5" id="KW-0406">Ion transport</keyword>
<feature type="transmembrane region" description="Helical" evidence="8">
    <location>
        <begin position="231"/>
        <end position="255"/>
    </location>
</feature>
<sequence>MPTTGDALRNGRLKDVGEGYAYSVQSSRSDSDSDDNGEVVMRRAASGEHSLRSSLSHVLMGSSLNVLLVFVPLAVLASPEHQDWGHAWTFAFALAALIPFAERVSFVTEDVAKYTSDTVGGLLNASFGNITELVVCVFMLKTGGSMMLRLVQVSMLGSVLSNLLLVLGSAFLVGGIRHKEQVFKPAVSGIYSVLLLFAVLGMSLPLALAATHTGAGDARQEGDQTAHGGEAPLWLSRFIAVVMLFIYGLLILFQLKTHSHLLEGMEDGEDEPGVLGLWGGVLWLAFTADYFFYFCTVGLHRGRHRGCREGHGHAPALPRRHPRPDRRQRGGALRGHHVRLAQQDGDLAGQRRGLGGADRRLRDPAVRRAGLGHGGTHVAELPRV</sequence>
<protein>
    <recommendedName>
        <fullName evidence="9">Sodium/calcium exchanger membrane region domain-containing protein</fullName>
    </recommendedName>
</protein>
<keyword evidence="11" id="KW-1185">Reference proteome</keyword>
<evidence type="ECO:0000256" key="7">
    <source>
        <dbReference type="SAM" id="MobiDB-lite"/>
    </source>
</evidence>
<evidence type="ECO:0000256" key="5">
    <source>
        <dbReference type="ARBA" id="ARBA00023065"/>
    </source>
</evidence>
<feature type="transmembrane region" description="Helical" evidence="8">
    <location>
        <begin position="188"/>
        <end position="210"/>
    </location>
</feature>
<evidence type="ECO:0000256" key="1">
    <source>
        <dbReference type="ARBA" id="ARBA00004127"/>
    </source>
</evidence>
<comment type="subcellular location">
    <subcellularLocation>
        <location evidence="1">Endomembrane system</location>
        <topology evidence="1">Multi-pass membrane protein</topology>
    </subcellularLocation>
</comment>
<dbReference type="InterPro" id="IPR044880">
    <property type="entry name" value="NCX_ion-bd_dom_sf"/>
</dbReference>
<comment type="caution">
    <text evidence="10">The sequence shown here is derived from an EMBL/GenBank/DDBJ whole genome shotgun (WGS) entry which is preliminary data.</text>
</comment>
<dbReference type="Proteomes" id="UP001189429">
    <property type="component" value="Unassembled WGS sequence"/>
</dbReference>
<reference evidence="10" key="1">
    <citation type="submission" date="2023-10" db="EMBL/GenBank/DDBJ databases">
        <authorList>
            <person name="Chen Y."/>
            <person name="Shah S."/>
            <person name="Dougan E. K."/>
            <person name="Thang M."/>
            <person name="Chan C."/>
        </authorList>
    </citation>
    <scope>NUCLEOTIDE SEQUENCE [LARGE SCALE GENOMIC DNA]</scope>
</reference>
<evidence type="ECO:0000313" key="10">
    <source>
        <dbReference type="EMBL" id="CAK0836107.1"/>
    </source>
</evidence>
<name>A0ABN9SUC5_9DINO</name>
<evidence type="ECO:0000313" key="11">
    <source>
        <dbReference type="Proteomes" id="UP001189429"/>
    </source>
</evidence>
<dbReference type="InterPro" id="IPR004837">
    <property type="entry name" value="NaCa_Exmemb"/>
</dbReference>
<keyword evidence="2" id="KW-0813">Transport</keyword>
<evidence type="ECO:0000256" key="4">
    <source>
        <dbReference type="ARBA" id="ARBA00022989"/>
    </source>
</evidence>
<proteinExistence type="predicted"/>
<evidence type="ECO:0000256" key="3">
    <source>
        <dbReference type="ARBA" id="ARBA00022692"/>
    </source>
</evidence>
<dbReference type="InterPro" id="IPR004713">
    <property type="entry name" value="CaH_exchang"/>
</dbReference>
<dbReference type="EMBL" id="CAUYUJ010013381">
    <property type="protein sequence ID" value="CAK0836107.1"/>
    <property type="molecule type" value="Genomic_DNA"/>
</dbReference>
<dbReference type="Pfam" id="PF01699">
    <property type="entry name" value="Na_Ca_ex"/>
    <property type="match status" value="1"/>
</dbReference>
<feature type="transmembrane region" description="Helical" evidence="8">
    <location>
        <begin position="121"/>
        <end position="141"/>
    </location>
</feature>
<keyword evidence="6 8" id="KW-0472">Membrane</keyword>
<dbReference type="Gene3D" id="1.20.1420.30">
    <property type="entry name" value="NCX, central ion-binding region"/>
    <property type="match status" value="1"/>
</dbReference>
<evidence type="ECO:0000256" key="8">
    <source>
        <dbReference type="SAM" id="Phobius"/>
    </source>
</evidence>
<organism evidence="10 11">
    <name type="scientific">Prorocentrum cordatum</name>
    <dbReference type="NCBI Taxonomy" id="2364126"/>
    <lineage>
        <taxon>Eukaryota</taxon>
        <taxon>Sar</taxon>
        <taxon>Alveolata</taxon>
        <taxon>Dinophyceae</taxon>
        <taxon>Prorocentrales</taxon>
        <taxon>Prorocentraceae</taxon>
        <taxon>Prorocentrum</taxon>
    </lineage>
</organism>
<feature type="transmembrane region" description="Helical" evidence="8">
    <location>
        <begin position="275"/>
        <end position="295"/>
    </location>
</feature>
<keyword evidence="3 8" id="KW-0812">Transmembrane</keyword>
<feature type="region of interest" description="Disordered" evidence="7">
    <location>
        <begin position="308"/>
        <end position="334"/>
    </location>
</feature>
<feature type="transmembrane region" description="Helical" evidence="8">
    <location>
        <begin position="58"/>
        <end position="77"/>
    </location>
</feature>
<feature type="domain" description="Sodium/calcium exchanger membrane region" evidence="9">
    <location>
        <begin position="87"/>
        <end position="255"/>
    </location>
</feature>
<feature type="transmembrane region" description="Helical" evidence="8">
    <location>
        <begin position="153"/>
        <end position="176"/>
    </location>
</feature>
<dbReference type="PANTHER" id="PTHR31503">
    <property type="entry name" value="VACUOLAR CALCIUM ION TRANSPORTER"/>
    <property type="match status" value="1"/>
</dbReference>